<evidence type="ECO:0008006" key="13">
    <source>
        <dbReference type="Google" id="ProtNLM"/>
    </source>
</evidence>
<dbReference type="Proteomes" id="UP000660262">
    <property type="component" value="Unassembled WGS sequence"/>
</dbReference>
<feature type="compositionally biased region" description="Basic residues" evidence="7">
    <location>
        <begin position="128"/>
        <end position="137"/>
    </location>
</feature>
<evidence type="ECO:0000256" key="2">
    <source>
        <dbReference type="ARBA" id="ARBA00022801"/>
    </source>
</evidence>
<feature type="compositionally biased region" description="Basic residues" evidence="7">
    <location>
        <begin position="748"/>
        <end position="762"/>
    </location>
</feature>
<feature type="region of interest" description="Disordered" evidence="7">
    <location>
        <begin position="649"/>
        <end position="762"/>
    </location>
</feature>
<dbReference type="PANTHER" id="PTHR47959:SF14">
    <property type="entry name" value="DEAD-BOX ATP-DEPENDENT RNA HELICASE 28"/>
    <property type="match status" value="1"/>
</dbReference>
<dbReference type="GO" id="GO:0005524">
    <property type="term" value="F:ATP binding"/>
    <property type="evidence" value="ECO:0007669"/>
    <property type="project" value="UniProtKB-KW"/>
</dbReference>
<keyword evidence="4 6" id="KW-0067">ATP-binding</keyword>
<dbReference type="PROSITE" id="PS00039">
    <property type="entry name" value="DEAD_ATP_HELICASE"/>
    <property type="match status" value="1"/>
</dbReference>
<evidence type="ECO:0000256" key="3">
    <source>
        <dbReference type="ARBA" id="ARBA00022806"/>
    </source>
</evidence>
<dbReference type="InterPro" id="IPR014014">
    <property type="entry name" value="RNA_helicase_DEAD_Q_motif"/>
</dbReference>
<dbReference type="GO" id="GO:0003724">
    <property type="term" value="F:RNA helicase activity"/>
    <property type="evidence" value="ECO:0007669"/>
    <property type="project" value="InterPro"/>
</dbReference>
<dbReference type="CDD" id="cd17947">
    <property type="entry name" value="DEADc_DDX27"/>
    <property type="match status" value="1"/>
</dbReference>
<dbReference type="PANTHER" id="PTHR47959">
    <property type="entry name" value="ATP-DEPENDENT RNA HELICASE RHLE-RELATED"/>
    <property type="match status" value="1"/>
</dbReference>
<keyword evidence="1 6" id="KW-0547">Nucleotide-binding</keyword>
<dbReference type="Pfam" id="PF00270">
    <property type="entry name" value="DEAD"/>
    <property type="match status" value="1"/>
</dbReference>
<dbReference type="InterPro" id="IPR000629">
    <property type="entry name" value="RNA-helicase_DEAD-box_CS"/>
</dbReference>
<keyword evidence="12" id="KW-1185">Reference proteome</keyword>
<dbReference type="PROSITE" id="PS51194">
    <property type="entry name" value="HELICASE_CTER"/>
    <property type="match status" value="1"/>
</dbReference>
<evidence type="ECO:0000256" key="5">
    <source>
        <dbReference type="PROSITE-ProRule" id="PRU00552"/>
    </source>
</evidence>
<feature type="compositionally biased region" description="Basic and acidic residues" evidence="7">
    <location>
        <begin position="702"/>
        <end position="715"/>
    </location>
</feature>
<dbReference type="GO" id="GO:0016787">
    <property type="term" value="F:hydrolase activity"/>
    <property type="evidence" value="ECO:0007669"/>
    <property type="project" value="UniProtKB-KW"/>
</dbReference>
<dbReference type="AlphaFoldDB" id="A0A830HGF8"/>
<feature type="compositionally biased region" description="Basic residues" evidence="7">
    <location>
        <begin position="716"/>
        <end position="726"/>
    </location>
</feature>
<dbReference type="OrthoDB" id="10259843at2759"/>
<dbReference type="SMART" id="SM00490">
    <property type="entry name" value="HELICc"/>
    <property type="match status" value="1"/>
</dbReference>
<feature type="compositionally biased region" description="Acidic residues" evidence="7">
    <location>
        <begin position="60"/>
        <end position="89"/>
    </location>
</feature>
<reference evidence="11" key="1">
    <citation type="submission" date="2020-10" db="EMBL/GenBank/DDBJ databases">
        <title>Unveiling of a novel bifunctional photoreceptor, Dualchrome1, isolated from a cosmopolitan green alga.</title>
        <authorList>
            <person name="Suzuki S."/>
            <person name="Kawachi M."/>
        </authorList>
    </citation>
    <scope>NUCLEOTIDE SEQUENCE</scope>
    <source>
        <strain evidence="11">NIES 2893</strain>
    </source>
</reference>
<evidence type="ECO:0000259" key="10">
    <source>
        <dbReference type="PROSITE" id="PS51195"/>
    </source>
</evidence>
<dbReference type="SUPFAM" id="SSF52540">
    <property type="entry name" value="P-loop containing nucleoside triphosphate hydrolases"/>
    <property type="match status" value="2"/>
</dbReference>
<dbReference type="Gene3D" id="3.40.50.300">
    <property type="entry name" value="P-loop containing nucleotide triphosphate hydrolases"/>
    <property type="match status" value="2"/>
</dbReference>
<evidence type="ECO:0000313" key="11">
    <source>
        <dbReference type="EMBL" id="GHP05613.1"/>
    </source>
</evidence>
<dbReference type="InterPro" id="IPR050079">
    <property type="entry name" value="DEAD_box_RNA_helicase"/>
</dbReference>
<organism evidence="11 12">
    <name type="scientific">Pycnococcus provasolii</name>
    <dbReference type="NCBI Taxonomy" id="41880"/>
    <lineage>
        <taxon>Eukaryota</taxon>
        <taxon>Viridiplantae</taxon>
        <taxon>Chlorophyta</taxon>
        <taxon>Pseudoscourfieldiophyceae</taxon>
        <taxon>Pseudoscourfieldiales</taxon>
        <taxon>Pycnococcaceae</taxon>
        <taxon>Pycnococcus</taxon>
    </lineage>
</organism>
<evidence type="ECO:0000256" key="7">
    <source>
        <dbReference type="SAM" id="MobiDB-lite"/>
    </source>
</evidence>
<feature type="compositionally biased region" description="Polar residues" evidence="7">
    <location>
        <begin position="1"/>
        <end position="10"/>
    </location>
</feature>
<feature type="compositionally biased region" description="Acidic residues" evidence="7">
    <location>
        <begin position="17"/>
        <end position="28"/>
    </location>
</feature>
<keyword evidence="3 6" id="KW-0347">Helicase</keyword>
<proteinExistence type="inferred from homology"/>
<gene>
    <name evidence="11" type="ORF">PPROV_000436300</name>
</gene>
<sequence>MSAFSTSFSAGLNGFFDDFENSEDEDLREDLNGELNGGGNGRGGRDQNNKSKNLQRDLVESDEEGDDDDDVEDDDDDDLLEEEEDVDDDDFKHSARRSNLLDTADMEDDDSDDDDDKQQKAAQPSSSKKAKQKKATKKSAADATNGNTTTTTSLRKASAPSAVNNHNADSFAALQLSRPLLRACTSLGFVAPTPIQAAVIPAALMGRDVCGRAVTGSGKTAAFVLPTLERLLHRDRRVALTRALFLLPTRELAVQVHDVTNSLAQYTDARAALVVGGLSISAQASALRTRPDIVVGTPGRLIDHVRNSASVALEGVQIFVLDEADRLLALGFQDELQELLRLCPASAAGRQTMLFSATLGDNVKGGKLPAVAMQLAKLQSVALRNPVSLSADPMGATPAQLTHELIRVRQGHGKEKEAMLLAVVDRAFFPRSAEESATATSVSPPVARSAIVFVATKALVRRLRILLQLLAFSDAPARVAELHGGRSQQQRLDALEALRAGDVSVLIATDVAARGLDVSHVDLVVSFDAPSTVDAYLHRAGRTARAGRAGACVTLAGERDRGLLRELGKSAKALSLKARSIAPATLARWQHALGDAAVTISRIESDAREDDAMHQVEIEAKRALNLVEHASNISARPARTWFASTAEKKRASAAGHEEAAVEVGKKRRRADDVAAAEATKRSSVRAANKQARGSGGGRSTSQRRDESKDEMDAIRRRLKGLKRKERGVRENGLAGPQFRLAKKDKAKGANGKRRQATQRPTR</sequence>
<feature type="domain" description="DEAD-box RNA helicase Q" evidence="10">
    <location>
        <begin position="169"/>
        <end position="197"/>
    </location>
</feature>
<evidence type="ECO:0000256" key="1">
    <source>
        <dbReference type="ARBA" id="ARBA00022741"/>
    </source>
</evidence>
<dbReference type="InterPro" id="IPR001650">
    <property type="entry name" value="Helicase_C-like"/>
</dbReference>
<dbReference type="InterPro" id="IPR027417">
    <property type="entry name" value="P-loop_NTPase"/>
</dbReference>
<evidence type="ECO:0000313" key="12">
    <source>
        <dbReference type="Proteomes" id="UP000660262"/>
    </source>
</evidence>
<dbReference type="EMBL" id="BNJQ01000010">
    <property type="protein sequence ID" value="GHP05613.1"/>
    <property type="molecule type" value="Genomic_DNA"/>
</dbReference>
<feature type="compositionally biased region" description="Basic and acidic residues" evidence="7">
    <location>
        <begin position="43"/>
        <end position="59"/>
    </location>
</feature>
<dbReference type="Pfam" id="PF00271">
    <property type="entry name" value="Helicase_C"/>
    <property type="match status" value="1"/>
</dbReference>
<feature type="compositionally biased region" description="Basic and acidic residues" evidence="7">
    <location>
        <begin position="649"/>
        <end position="659"/>
    </location>
</feature>
<dbReference type="GO" id="GO:0005829">
    <property type="term" value="C:cytosol"/>
    <property type="evidence" value="ECO:0007669"/>
    <property type="project" value="TreeGrafter"/>
</dbReference>
<dbReference type="PROSITE" id="PS51192">
    <property type="entry name" value="HELICASE_ATP_BIND_1"/>
    <property type="match status" value="1"/>
</dbReference>
<comment type="caution">
    <text evidence="11">The sequence shown here is derived from an EMBL/GenBank/DDBJ whole genome shotgun (WGS) entry which is preliminary data.</text>
</comment>
<dbReference type="PROSITE" id="PS51195">
    <property type="entry name" value="Q_MOTIF"/>
    <property type="match status" value="1"/>
</dbReference>
<evidence type="ECO:0000256" key="6">
    <source>
        <dbReference type="RuleBase" id="RU000492"/>
    </source>
</evidence>
<dbReference type="InterPro" id="IPR011545">
    <property type="entry name" value="DEAD/DEAH_box_helicase_dom"/>
</dbReference>
<feature type="region of interest" description="Disordered" evidence="7">
    <location>
        <begin position="1"/>
        <end position="162"/>
    </location>
</feature>
<dbReference type="CDD" id="cd18787">
    <property type="entry name" value="SF2_C_DEAD"/>
    <property type="match status" value="1"/>
</dbReference>
<keyword evidence="2 6" id="KW-0378">Hydrolase</keyword>
<comment type="similarity">
    <text evidence="6">Belongs to the DEAD box helicase family.</text>
</comment>
<dbReference type="GO" id="GO:0003676">
    <property type="term" value="F:nucleic acid binding"/>
    <property type="evidence" value="ECO:0007669"/>
    <property type="project" value="InterPro"/>
</dbReference>
<feature type="compositionally biased region" description="Acidic residues" evidence="7">
    <location>
        <begin position="104"/>
        <end position="116"/>
    </location>
</feature>
<evidence type="ECO:0000259" key="9">
    <source>
        <dbReference type="PROSITE" id="PS51194"/>
    </source>
</evidence>
<dbReference type="InterPro" id="IPR014001">
    <property type="entry name" value="Helicase_ATP-bd"/>
</dbReference>
<evidence type="ECO:0000256" key="4">
    <source>
        <dbReference type="ARBA" id="ARBA00022840"/>
    </source>
</evidence>
<feature type="domain" description="Helicase ATP-binding" evidence="8">
    <location>
        <begin position="200"/>
        <end position="377"/>
    </location>
</feature>
<name>A0A830HGF8_9CHLO</name>
<accession>A0A830HGF8</accession>
<protein>
    <recommendedName>
        <fullName evidence="13">RNA helicase</fullName>
    </recommendedName>
</protein>
<dbReference type="SMART" id="SM00487">
    <property type="entry name" value="DEXDc"/>
    <property type="match status" value="1"/>
</dbReference>
<evidence type="ECO:0000259" key="8">
    <source>
        <dbReference type="PROSITE" id="PS51192"/>
    </source>
</evidence>
<feature type="short sequence motif" description="Q motif" evidence="5">
    <location>
        <begin position="169"/>
        <end position="197"/>
    </location>
</feature>
<feature type="domain" description="Helicase C-terminal" evidence="9">
    <location>
        <begin position="441"/>
        <end position="594"/>
    </location>
</feature>